<evidence type="ECO:0000259" key="2">
    <source>
        <dbReference type="Pfam" id="PF02525"/>
    </source>
</evidence>
<dbReference type="Proteomes" id="UP000254893">
    <property type="component" value="Unassembled WGS sequence"/>
</dbReference>
<dbReference type="GO" id="GO:0003955">
    <property type="term" value="F:NAD(P)H dehydrogenase (quinone) activity"/>
    <property type="evidence" value="ECO:0007669"/>
    <property type="project" value="TreeGrafter"/>
</dbReference>
<accession>A0A380CPU2</accession>
<dbReference type="Gene3D" id="3.40.50.360">
    <property type="match status" value="1"/>
</dbReference>
<dbReference type="PANTHER" id="PTHR47307">
    <property type="entry name" value="GLUTATHIONE-REGULATED POTASSIUM-EFFLUX SYSTEM ANCILLARY PROTEIN KEFG"/>
    <property type="match status" value="1"/>
</dbReference>
<gene>
    <name evidence="3" type="primary">ywrO_1</name>
    <name evidence="3" type="ORF">NCTC11388_03559</name>
</gene>
<dbReference type="AlphaFoldDB" id="A0A380CPU2"/>
<reference evidence="3 4" key="1">
    <citation type="submission" date="2018-06" db="EMBL/GenBank/DDBJ databases">
        <authorList>
            <consortium name="Pathogen Informatics"/>
            <person name="Doyle S."/>
        </authorList>
    </citation>
    <scope>NUCLEOTIDE SEQUENCE [LARGE SCALE GENOMIC DNA]</scope>
    <source>
        <strain evidence="3 4">NCTC11388</strain>
    </source>
</reference>
<dbReference type="PANTHER" id="PTHR47307:SF1">
    <property type="entry name" value="GLUTATHIONE-REGULATED POTASSIUM-EFFLUX SYSTEM ANCILLARY PROTEIN KEFG"/>
    <property type="match status" value="1"/>
</dbReference>
<dbReference type="GO" id="GO:0010181">
    <property type="term" value="F:FMN binding"/>
    <property type="evidence" value="ECO:0007669"/>
    <property type="project" value="TreeGrafter"/>
</dbReference>
<proteinExistence type="predicted"/>
<dbReference type="Pfam" id="PF02525">
    <property type="entry name" value="Flavodoxin_2"/>
    <property type="match status" value="1"/>
</dbReference>
<dbReference type="InterPro" id="IPR046980">
    <property type="entry name" value="KefG/KefF"/>
</dbReference>
<dbReference type="GO" id="GO:0009055">
    <property type="term" value="F:electron transfer activity"/>
    <property type="evidence" value="ECO:0007669"/>
    <property type="project" value="TreeGrafter"/>
</dbReference>
<keyword evidence="1 3" id="KW-0560">Oxidoreductase</keyword>
<dbReference type="EMBL" id="UGYW01000002">
    <property type="protein sequence ID" value="SUJ24470.1"/>
    <property type="molecule type" value="Genomic_DNA"/>
</dbReference>
<dbReference type="EC" id="1.6.99.-" evidence="3"/>
<dbReference type="SUPFAM" id="SSF52218">
    <property type="entry name" value="Flavoproteins"/>
    <property type="match status" value="1"/>
</dbReference>
<name>A0A380CPU2_SPHSI</name>
<evidence type="ECO:0000313" key="4">
    <source>
        <dbReference type="Proteomes" id="UP000254893"/>
    </source>
</evidence>
<protein>
    <submittedName>
        <fullName evidence="3">General stress protein 14</fullName>
        <ecNumber evidence="3">1.6.99.-</ecNumber>
    </submittedName>
</protein>
<dbReference type="InterPro" id="IPR029039">
    <property type="entry name" value="Flavoprotein-like_sf"/>
</dbReference>
<dbReference type="InterPro" id="IPR003680">
    <property type="entry name" value="Flavodoxin_fold"/>
</dbReference>
<dbReference type="RefSeq" id="WP_115171020.1">
    <property type="nucleotide sequence ID" value="NZ_UGYW01000002.1"/>
</dbReference>
<organism evidence="3 4">
    <name type="scientific">Sphingobacterium spiritivorum</name>
    <name type="common">Flavobacterium spiritivorum</name>
    <dbReference type="NCBI Taxonomy" id="258"/>
    <lineage>
        <taxon>Bacteria</taxon>
        <taxon>Pseudomonadati</taxon>
        <taxon>Bacteroidota</taxon>
        <taxon>Sphingobacteriia</taxon>
        <taxon>Sphingobacteriales</taxon>
        <taxon>Sphingobacteriaceae</taxon>
        <taxon>Sphingobacterium</taxon>
    </lineage>
</organism>
<sequence length="197" mass="22985">MLKILVLFAHPTLEQSVVNKKLIRRMRSLPNISVRDLYELYPDFDIPVRVEQAALERHDIVIWMHPIYWYSAPPIIKQWIDLVLLHDWAYGTKGTALKDKWIFNAVTTGATLEAYQEGGHHGYPLKDFLLPYKQTATLCHMHYLPPYVIDGTFSKQPKEIEQDIEQFIYHLQLLQSGAFEATALQQFSYLNQLKDQA</sequence>
<evidence type="ECO:0000256" key="1">
    <source>
        <dbReference type="ARBA" id="ARBA00023002"/>
    </source>
</evidence>
<evidence type="ECO:0000313" key="3">
    <source>
        <dbReference type="EMBL" id="SUJ24470.1"/>
    </source>
</evidence>
<feature type="domain" description="Flavodoxin-like fold" evidence="2">
    <location>
        <begin position="3"/>
        <end position="167"/>
    </location>
</feature>